<dbReference type="Proteomes" id="UP000002762">
    <property type="component" value="Unassembled WGS sequence"/>
</dbReference>
<dbReference type="PANTHER" id="PTHR11566">
    <property type="entry name" value="DYNAMIN"/>
    <property type="match status" value="1"/>
</dbReference>
<dbReference type="AlphaFoldDB" id="J4UFQ0"/>
<dbReference type="GO" id="GO:0016559">
    <property type="term" value="P:peroxisome fission"/>
    <property type="evidence" value="ECO:0007669"/>
    <property type="project" value="TreeGrafter"/>
</dbReference>
<dbReference type="GO" id="GO:0008017">
    <property type="term" value="F:microtubule binding"/>
    <property type="evidence" value="ECO:0007669"/>
    <property type="project" value="TreeGrafter"/>
</dbReference>
<dbReference type="EMBL" id="JH725209">
    <property type="protein sequence ID" value="EJP61422.1"/>
    <property type="molecule type" value="Genomic_DNA"/>
</dbReference>
<dbReference type="STRING" id="655819.J4UFQ0"/>
<dbReference type="InterPro" id="IPR001401">
    <property type="entry name" value="Dynamin_GTPase"/>
</dbReference>
<gene>
    <name evidence="2" type="ORF">BBA_09612</name>
</gene>
<dbReference type="GO" id="GO:0005525">
    <property type="term" value="F:GTP binding"/>
    <property type="evidence" value="ECO:0007669"/>
    <property type="project" value="InterPro"/>
</dbReference>
<dbReference type="GO" id="GO:0006897">
    <property type="term" value="P:endocytosis"/>
    <property type="evidence" value="ECO:0007669"/>
    <property type="project" value="TreeGrafter"/>
</dbReference>
<evidence type="ECO:0000313" key="2">
    <source>
        <dbReference type="EMBL" id="EJP61422.1"/>
    </source>
</evidence>
<reference evidence="2 3" key="1">
    <citation type="journal article" date="2012" name="Sci. Rep.">
        <title>Genomic perspectives on the evolution of fungal entomopathogenicity in Beauveria bassiana.</title>
        <authorList>
            <person name="Xiao G."/>
            <person name="Ying S.H."/>
            <person name="Zheng P."/>
            <person name="Wang Z.L."/>
            <person name="Zhang S."/>
            <person name="Xie X.Q."/>
            <person name="Shang Y."/>
            <person name="St Leger R.J."/>
            <person name="Zhao G.P."/>
            <person name="Wang C."/>
            <person name="Feng M.G."/>
        </authorList>
    </citation>
    <scope>NUCLEOTIDE SEQUENCE [LARGE SCALE GENOMIC DNA]</scope>
    <source>
        <strain evidence="2 3">ARSEF 2860</strain>
    </source>
</reference>
<dbReference type="InterPro" id="IPR045063">
    <property type="entry name" value="Dynamin_N"/>
</dbReference>
<dbReference type="GO" id="GO:0048312">
    <property type="term" value="P:intracellular distribution of mitochondria"/>
    <property type="evidence" value="ECO:0007669"/>
    <property type="project" value="TreeGrafter"/>
</dbReference>
<dbReference type="InParanoid" id="J4UFQ0"/>
<dbReference type="SUPFAM" id="SSF52540">
    <property type="entry name" value="P-loop containing nucleoside triphosphate hydrolases"/>
    <property type="match status" value="1"/>
</dbReference>
<dbReference type="GO" id="GO:0000266">
    <property type="term" value="P:mitochondrial fission"/>
    <property type="evidence" value="ECO:0007669"/>
    <property type="project" value="TreeGrafter"/>
</dbReference>
<dbReference type="RefSeq" id="XP_008602931.1">
    <property type="nucleotide sequence ID" value="XM_008604709.1"/>
</dbReference>
<dbReference type="GO" id="GO:0016020">
    <property type="term" value="C:membrane"/>
    <property type="evidence" value="ECO:0007669"/>
    <property type="project" value="TreeGrafter"/>
</dbReference>
<dbReference type="GO" id="GO:0003924">
    <property type="term" value="F:GTPase activity"/>
    <property type="evidence" value="ECO:0007669"/>
    <property type="project" value="InterPro"/>
</dbReference>
<feature type="domain" description="Dynamin GTPase" evidence="1">
    <location>
        <begin position="1"/>
        <end position="168"/>
    </location>
</feature>
<sequence length="204" mass="22910">MVTKLRTAHGLQGLSRSADFTARHSRLAALAWSRTLSPKIFLRIEICGPDRPYLTIVDLPGLVHSKNKYQSASDISLIQRLVTRYMKQKRSIILAVVSAKNDYANQIVLKLARTADPDGMRTLGVITKPDTLNAGPELERSFLSLARNQEVTFRLGWHVLRNRDTERELWTLDERDADESYFLSSGAWASLAPECRGSTSLRAA</sequence>
<dbReference type="InterPro" id="IPR027417">
    <property type="entry name" value="P-loop_NTPase"/>
</dbReference>
<dbReference type="CDD" id="cd08771">
    <property type="entry name" value="DLP_1"/>
    <property type="match status" value="1"/>
</dbReference>
<evidence type="ECO:0000313" key="3">
    <source>
        <dbReference type="Proteomes" id="UP000002762"/>
    </source>
</evidence>
<keyword evidence="3" id="KW-1185">Reference proteome</keyword>
<dbReference type="HOGENOM" id="CLU_1343019_0_0_1"/>
<organism evidence="2 3">
    <name type="scientific">Beauveria bassiana (strain ARSEF 2860)</name>
    <name type="common">White muscardine disease fungus</name>
    <name type="synonym">Tritirachium shiotae</name>
    <dbReference type="NCBI Taxonomy" id="655819"/>
    <lineage>
        <taxon>Eukaryota</taxon>
        <taxon>Fungi</taxon>
        <taxon>Dikarya</taxon>
        <taxon>Ascomycota</taxon>
        <taxon>Pezizomycotina</taxon>
        <taxon>Sordariomycetes</taxon>
        <taxon>Hypocreomycetidae</taxon>
        <taxon>Hypocreales</taxon>
        <taxon>Cordycipitaceae</taxon>
        <taxon>Beauveria</taxon>
    </lineage>
</organism>
<dbReference type="Gene3D" id="3.40.50.300">
    <property type="entry name" value="P-loop containing nucleotide triphosphate hydrolases"/>
    <property type="match status" value="1"/>
</dbReference>
<dbReference type="SMART" id="SM00053">
    <property type="entry name" value="DYNc"/>
    <property type="match status" value="1"/>
</dbReference>
<accession>J4UFQ0</accession>
<proteinExistence type="predicted"/>
<evidence type="ECO:0000259" key="1">
    <source>
        <dbReference type="SMART" id="SM00053"/>
    </source>
</evidence>
<dbReference type="GO" id="GO:0005739">
    <property type="term" value="C:mitochondrion"/>
    <property type="evidence" value="ECO:0007669"/>
    <property type="project" value="TreeGrafter"/>
</dbReference>
<dbReference type="PANTHER" id="PTHR11566:SF21">
    <property type="entry name" value="DYNAMIN RELATED PROTEIN 1, ISOFORM A"/>
    <property type="match status" value="1"/>
</dbReference>
<dbReference type="Pfam" id="PF00350">
    <property type="entry name" value="Dynamin_N"/>
    <property type="match status" value="1"/>
</dbReference>
<protein>
    <submittedName>
        <fullName evidence="2">Interferon-induced GTP-binding protein Mx</fullName>
    </submittedName>
</protein>
<name>J4UFQ0_BEAB2</name>
<dbReference type="GeneID" id="19892624"/>
<dbReference type="InterPro" id="IPR022812">
    <property type="entry name" value="Dynamin"/>
</dbReference>
<dbReference type="GO" id="GO:0005874">
    <property type="term" value="C:microtubule"/>
    <property type="evidence" value="ECO:0007669"/>
    <property type="project" value="TreeGrafter"/>
</dbReference>
<dbReference type="PRINTS" id="PR00195">
    <property type="entry name" value="DYNAMIN"/>
</dbReference>